<evidence type="ECO:0000313" key="2">
    <source>
        <dbReference type="RefSeq" id="XP_014635076.1"/>
    </source>
</evidence>
<evidence type="ECO:0000313" key="1">
    <source>
        <dbReference type="Proteomes" id="UP000694910"/>
    </source>
</evidence>
<dbReference type="Proteomes" id="UP000694910">
    <property type="component" value="Unplaced"/>
</dbReference>
<dbReference type="PANTHER" id="PTHR33667">
    <property type="entry name" value="SI:DKEY-57N24.6"/>
    <property type="match status" value="1"/>
</dbReference>
<organism evidence="1 2">
    <name type="scientific">Ceratotherium simum simum</name>
    <name type="common">Southern white rhinoceros</name>
    <dbReference type="NCBI Taxonomy" id="73337"/>
    <lineage>
        <taxon>Eukaryota</taxon>
        <taxon>Metazoa</taxon>
        <taxon>Chordata</taxon>
        <taxon>Craniata</taxon>
        <taxon>Vertebrata</taxon>
        <taxon>Euteleostomi</taxon>
        <taxon>Mammalia</taxon>
        <taxon>Eutheria</taxon>
        <taxon>Laurasiatheria</taxon>
        <taxon>Perissodactyla</taxon>
        <taxon>Rhinocerotidae</taxon>
        <taxon>Ceratotherium</taxon>
    </lineage>
</organism>
<dbReference type="GeneID" id="101405480"/>
<name>A0ABM1C695_CERSS</name>
<gene>
    <name evidence="2" type="primary">LOC101405480</name>
</gene>
<accession>A0ABM1C695</accession>
<sequence length="250" mass="28607">MQTQQRDVRTMCRLDRVQRGAGTMISELDHGKCKVLYNSQLLFRHRLYADLETILYRVHLSEPLSWLMKQPSLYIHDAVPRDAFQALSRIHWICYYSTSLREVITGDLLPSSDMIKALSQEFGLPVSWEQLRGAKLLAMPPHPAPNLEDLQSWGSTLPNEIRAHQEKYPQWQNTRLLKKRGQKHSLIQVGILSPRSGVPGLHHTWAVQLPAGRYRADGQFLSGASASGLYLISLQPWRISSFLKGEKERS</sequence>
<proteinExistence type="predicted"/>
<dbReference type="RefSeq" id="XP_014635076.1">
    <property type="nucleotide sequence ID" value="XM_014779590.1"/>
</dbReference>
<keyword evidence="1" id="KW-1185">Reference proteome</keyword>
<dbReference type="PANTHER" id="PTHR33667:SF7">
    <property type="entry name" value="RIKEN CDNA 1810020O05 GENE"/>
    <property type="match status" value="1"/>
</dbReference>
<reference evidence="2" key="1">
    <citation type="submission" date="2025-08" db="UniProtKB">
        <authorList>
            <consortium name="RefSeq"/>
        </authorList>
    </citation>
    <scope>IDENTIFICATION</scope>
</reference>
<protein>
    <submittedName>
        <fullName evidence="2">Uncharacterized protein FLJ43738-like</fullName>
    </submittedName>
</protein>